<evidence type="ECO:0000313" key="2">
    <source>
        <dbReference type="EMBL" id="CAH0109307.1"/>
    </source>
</evidence>
<protein>
    <submittedName>
        <fullName evidence="2">Uncharacterized protein</fullName>
    </submittedName>
</protein>
<accession>A0A8J2RVI0</accession>
<dbReference type="EMBL" id="CAKKLH010000292">
    <property type="protein sequence ID" value="CAH0109307.1"/>
    <property type="molecule type" value="Genomic_DNA"/>
</dbReference>
<comment type="caution">
    <text evidence="2">The sequence shown here is derived from an EMBL/GenBank/DDBJ whole genome shotgun (WGS) entry which is preliminary data.</text>
</comment>
<evidence type="ECO:0000256" key="1">
    <source>
        <dbReference type="SAM" id="MobiDB-lite"/>
    </source>
</evidence>
<organism evidence="2 3">
    <name type="scientific">Daphnia galeata</name>
    <dbReference type="NCBI Taxonomy" id="27404"/>
    <lineage>
        <taxon>Eukaryota</taxon>
        <taxon>Metazoa</taxon>
        <taxon>Ecdysozoa</taxon>
        <taxon>Arthropoda</taxon>
        <taxon>Crustacea</taxon>
        <taxon>Branchiopoda</taxon>
        <taxon>Diplostraca</taxon>
        <taxon>Cladocera</taxon>
        <taxon>Anomopoda</taxon>
        <taxon>Daphniidae</taxon>
        <taxon>Daphnia</taxon>
    </lineage>
</organism>
<dbReference type="AlphaFoldDB" id="A0A8J2RVI0"/>
<name>A0A8J2RVI0_9CRUS</name>
<feature type="region of interest" description="Disordered" evidence="1">
    <location>
        <begin position="203"/>
        <end position="225"/>
    </location>
</feature>
<reference evidence="2" key="1">
    <citation type="submission" date="2021-11" db="EMBL/GenBank/DDBJ databases">
        <authorList>
            <person name="Schell T."/>
        </authorList>
    </citation>
    <scope>NUCLEOTIDE SEQUENCE</scope>
    <source>
        <strain evidence="2">M5</strain>
    </source>
</reference>
<sequence length="403" mass="46444">MKPKFDFSSMEDIDQLSGIADEEPNLSVRHSTALLGDAPSVHLSLSEEETSQNNYFRKQATEKQVRPLKRKTAYICSNDSSSEESDDGQRIYSQLSPVSERVDRGYVRLNSATYKLPTCYGTALTQKMNSKEKQSYISLLISHPSHELWLLLLKNKLSTLILILLLKKYPNLIKDSDYSMQTNTEFYMRVQRNFEYRRSKNNQQYSNKGGRVATKRSTDDQSPTAQILSLQNQRNCTSEVDMVSYQDNVAKFIEVCRDLGDKKTMTYLWKLTFEGRRKEIFDNVKHPWKTACPVLNQPAYYAIKTKKKGDALSQLFYVYGEDETINLEAFLKKAVNRPPYILNIGGSHHVVVDNEILMTSQSITEALLNLFAAYYVFYIAYSREVKLSLLFIQSQIFEIEDSD</sequence>
<proteinExistence type="predicted"/>
<dbReference type="Proteomes" id="UP000789390">
    <property type="component" value="Unassembled WGS sequence"/>
</dbReference>
<keyword evidence="3" id="KW-1185">Reference proteome</keyword>
<gene>
    <name evidence="2" type="ORF">DGAL_LOCUS12781</name>
</gene>
<evidence type="ECO:0000313" key="3">
    <source>
        <dbReference type="Proteomes" id="UP000789390"/>
    </source>
</evidence>